<feature type="domain" description="Saccharopine dehydrogenase NADP binding" evidence="2">
    <location>
        <begin position="12"/>
        <end position="124"/>
    </location>
</feature>
<protein>
    <submittedName>
        <fullName evidence="4">Saccharopine dehydrogenase</fullName>
    </submittedName>
</protein>
<dbReference type="Pfam" id="PF03435">
    <property type="entry name" value="Sacchrp_dh_NADP"/>
    <property type="match status" value="1"/>
</dbReference>
<evidence type="ECO:0000313" key="4">
    <source>
        <dbReference type="EMBL" id="MBW5425238.1"/>
    </source>
</evidence>
<dbReference type="InterPro" id="IPR032095">
    <property type="entry name" value="Sacchrp_dh-like_C"/>
</dbReference>
<dbReference type="InterPro" id="IPR005097">
    <property type="entry name" value="Sacchrp_dh_NADP-bd"/>
</dbReference>
<evidence type="ECO:0000313" key="5">
    <source>
        <dbReference type="Proteomes" id="UP001197114"/>
    </source>
</evidence>
<evidence type="ECO:0000259" key="3">
    <source>
        <dbReference type="Pfam" id="PF16653"/>
    </source>
</evidence>
<dbReference type="SUPFAM" id="SSF51735">
    <property type="entry name" value="NAD(P)-binding Rossmann-fold domains"/>
    <property type="match status" value="1"/>
</dbReference>
<keyword evidence="5" id="KW-1185">Reference proteome</keyword>
<proteinExistence type="predicted"/>
<dbReference type="Gene3D" id="3.40.50.720">
    <property type="entry name" value="NAD(P)-binding Rossmann-like Domain"/>
    <property type="match status" value="1"/>
</dbReference>
<organism evidence="4 5">
    <name type="scientific">Streptomyces anatolicus</name>
    <dbReference type="NCBI Taxonomy" id="2675858"/>
    <lineage>
        <taxon>Bacteria</taxon>
        <taxon>Bacillati</taxon>
        <taxon>Actinomycetota</taxon>
        <taxon>Actinomycetes</taxon>
        <taxon>Kitasatosporales</taxon>
        <taxon>Streptomycetaceae</taxon>
        <taxon>Streptomyces</taxon>
    </lineage>
</organism>
<dbReference type="EMBL" id="WMBF01000465">
    <property type="protein sequence ID" value="MBW5425238.1"/>
    <property type="molecule type" value="Genomic_DNA"/>
</dbReference>
<dbReference type="Proteomes" id="UP001197114">
    <property type="component" value="Unassembled WGS sequence"/>
</dbReference>
<dbReference type="PANTHER" id="PTHR11133:SF22">
    <property type="entry name" value="ALPHA-AMINOADIPIC SEMIALDEHYDE SYNTHASE, MITOCHONDRIAL"/>
    <property type="match status" value="1"/>
</dbReference>
<gene>
    <name evidence="4" type="ORF">GKQ77_27380</name>
</gene>
<evidence type="ECO:0000256" key="1">
    <source>
        <dbReference type="ARBA" id="ARBA00023002"/>
    </source>
</evidence>
<comment type="caution">
    <text evidence="4">The sequence shown here is derived from an EMBL/GenBank/DDBJ whole genome shotgun (WGS) entry which is preliminary data.</text>
</comment>
<dbReference type="InterPro" id="IPR051168">
    <property type="entry name" value="AASS"/>
</dbReference>
<reference evidence="4 5" key="1">
    <citation type="submission" date="2019-11" db="EMBL/GenBank/DDBJ databases">
        <authorList>
            <person name="Ay H."/>
        </authorList>
    </citation>
    <scope>NUCLEOTIDE SEQUENCE [LARGE SCALE GENOMIC DNA]</scope>
    <source>
        <strain evidence="4 5">BG9H</strain>
    </source>
</reference>
<dbReference type="PANTHER" id="PTHR11133">
    <property type="entry name" value="SACCHAROPINE DEHYDROGENASE"/>
    <property type="match status" value="1"/>
</dbReference>
<keyword evidence="1" id="KW-0560">Oxidoreductase</keyword>
<dbReference type="InterPro" id="IPR036291">
    <property type="entry name" value="NAD(P)-bd_dom_sf"/>
</dbReference>
<dbReference type="RefSeq" id="WP_219691631.1">
    <property type="nucleotide sequence ID" value="NZ_WMBF01000465.1"/>
</dbReference>
<dbReference type="Pfam" id="PF16653">
    <property type="entry name" value="Sacchrp_dh_C"/>
    <property type="match status" value="1"/>
</dbReference>
<dbReference type="Gene3D" id="3.30.360.10">
    <property type="entry name" value="Dihydrodipicolinate Reductase, domain 2"/>
    <property type="match status" value="1"/>
</dbReference>
<sequence>MSELPVQPTGTVHWVGTGLSTGRTGLDLLGQGAEVVLWGRTRERAAARLDALAPQAPVQVRGLDRDDLPGTLRPGDVLVSMLPAAHHCGLLRTAIDAGAHFACTSYTTPEIEELAREAAGRGLVVLTEAGLDPGIDHLMTHLLVARAREAVGDHADRVSLTSYCGGIPAEPNEFRYQFSWAPLGVLTALASPARYVRDGQVREVERPWEDTEELALDSEVFEVYPNRDSVGFIDQYGFPEGWRTDTFVRGTLRPQGWRAAWKSVFDTVAAGDRDRLAALADELAERHPTTAADRDRVVLTVGLDVEGDGRHWSGRYRLDVTGDDTDTAMARCVSTTAAAGIQRVLAAALPPGLHRAAAATDEASRWLDQLADTGLTCTFQSTSPPAPDPAKAS</sequence>
<accession>A0ABS6YUY0</accession>
<feature type="domain" description="Saccharopine dehydrogenase-like C-terminal" evidence="3">
    <location>
        <begin position="130"/>
        <end position="374"/>
    </location>
</feature>
<evidence type="ECO:0000259" key="2">
    <source>
        <dbReference type="Pfam" id="PF03435"/>
    </source>
</evidence>
<name>A0ABS6YUY0_9ACTN</name>
<dbReference type="SUPFAM" id="SSF55347">
    <property type="entry name" value="Glyceraldehyde-3-phosphate dehydrogenase-like, C-terminal domain"/>
    <property type="match status" value="1"/>
</dbReference>